<dbReference type="Proteomes" id="UP000009230">
    <property type="component" value="Chromosome"/>
</dbReference>
<name>F6CWP7_MARPP</name>
<dbReference type="KEGG" id="mpc:Mar181_1354"/>
<evidence type="ECO:0000313" key="3">
    <source>
        <dbReference type="Proteomes" id="UP000009230"/>
    </source>
</evidence>
<sequence length="154" mass="17804">MTFDATESDIEFKNRVESCDFPASDFSHRAHLRLAYLYLTENNTQESSERMRNTLNRFLIHNGVDPSKFHETLTKSWVLAVHHFMKKTGSSVSADDFIDKNPEMLDTNIMLTHYSAEVLFSDKARAEFVQPDRDPIPRHEESMSNEVTGYNALQ</sequence>
<dbReference type="eggNOG" id="COG0558">
    <property type="taxonomic scope" value="Bacteria"/>
</dbReference>
<gene>
    <name evidence="2" type="ordered locus">Mar181_1354</name>
</gene>
<protein>
    <submittedName>
        <fullName evidence="2">Uncharacterized protein</fullName>
    </submittedName>
</protein>
<organism evidence="2 3">
    <name type="scientific">Marinomonas posidonica (strain CECT 7376 / NCIMB 14433 / IVIA-Po-181)</name>
    <dbReference type="NCBI Taxonomy" id="491952"/>
    <lineage>
        <taxon>Bacteria</taxon>
        <taxon>Pseudomonadati</taxon>
        <taxon>Pseudomonadota</taxon>
        <taxon>Gammaproteobacteria</taxon>
        <taxon>Oceanospirillales</taxon>
        <taxon>Oceanospirillaceae</taxon>
        <taxon>Marinomonas</taxon>
    </lineage>
</organism>
<feature type="region of interest" description="Disordered" evidence="1">
    <location>
        <begin position="133"/>
        <end position="154"/>
    </location>
</feature>
<keyword evidence="3" id="KW-1185">Reference proteome</keyword>
<proteinExistence type="predicted"/>
<dbReference type="EMBL" id="CP002771">
    <property type="protein sequence ID" value="AEF54397.1"/>
    <property type="molecule type" value="Genomic_DNA"/>
</dbReference>
<feature type="compositionally biased region" description="Polar residues" evidence="1">
    <location>
        <begin position="144"/>
        <end position="154"/>
    </location>
</feature>
<dbReference type="HOGENOM" id="CLU_142891_1_0_6"/>
<evidence type="ECO:0000313" key="2">
    <source>
        <dbReference type="EMBL" id="AEF54397.1"/>
    </source>
</evidence>
<reference evidence="2 3" key="1">
    <citation type="journal article" date="2012" name="Stand. Genomic Sci.">
        <title>Complete genome sequence of Marinomonas posidonica type strain (IVIA-Po-181(T)).</title>
        <authorList>
            <person name="Lucas-Elio P."/>
            <person name="Goodwin L."/>
            <person name="Woyke T."/>
            <person name="Pitluck S."/>
            <person name="Nolan M."/>
            <person name="Kyrpides N.C."/>
            <person name="Detter J.C."/>
            <person name="Copeland A."/>
            <person name="Lu M."/>
            <person name="Bruce D."/>
            <person name="Detter C."/>
            <person name="Tapia R."/>
            <person name="Han S."/>
            <person name="Land M.L."/>
            <person name="Ivanova N."/>
            <person name="Mikhailova N."/>
            <person name="Johnston A.W."/>
            <person name="Sanchez-Amat A."/>
        </authorList>
    </citation>
    <scope>NUCLEOTIDE SEQUENCE [LARGE SCALE GENOMIC DNA]</scope>
    <source>
        <strain evidence="3">CECT 7376 / NCIMB 14433 / IVIA-Po-181</strain>
    </source>
</reference>
<dbReference type="RefSeq" id="WP_013795872.1">
    <property type="nucleotide sequence ID" value="NC_015559.1"/>
</dbReference>
<dbReference type="STRING" id="491952.Mar181_1354"/>
<dbReference type="OrthoDB" id="282517at2"/>
<evidence type="ECO:0000256" key="1">
    <source>
        <dbReference type="SAM" id="MobiDB-lite"/>
    </source>
</evidence>
<accession>F6CWP7</accession>
<dbReference type="AlphaFoldDB" id="F6CWP7"/>
<feature type="compositionally biased region" description="Basic and acidic residues" evidence="1">
    <location>
        <begin position="133"/>
        <end position="142"/>
    </location>
</feature>